<keyword evidence="4 8" id="KW-0812">Transmembrane</keyword>
<protein>
    <submittedName>
        <fullName evidence="11">Cobalt transporter</fullName>
    </submittedName>
</protein>
<evidence type="ECO:0000256" key="4">
    <source>
        <dbReference type="ARBA" id="ARBA00022692"/>
    </source>
</evidence>
<dbReference type="InterPro" id="IPR036837">
    <property type="entry name" value="Cation_efflux_CTD_sf"/>
</dbReference>
<dbReference type="PANTHER" id="PTHR11562:SF17">
    <property type="entry name" value="RE54080P-RELATED"/>
    <property type="match status" value="1"/>
</dbReference>
<keyword evidence="3" id="KW-0813">Transport</keyword>
<evidence type="ECO:0000313" key="11">
    <source>
        <dbReference type="EMBL" id="OIM20436.1"/>
    </source>
</evidence>
<dbReference type="SUPFAM" id="SSF160240">
    <property type="entry name" value="Cation efflux protein cytoplasmic domain-like"/>
    <property type="match status" value="1"/>
</dbReference>
<dbReference type="AlphaFoldDB" id="A0A6N3ZYU5"/>
<dbReference type="EMBL" id="MLOK01000058">
    <property type="protein sequence ID" value="OIM20436.1"/>
    <property type="molecule type" value="Genomic_DNA"/>
</dbReference>
<keyword evidence="6" id="KW-0406">Ion transport</keyword>
<feature type="transmembrane region" description="Helical" evidence="8">
    <location>
        <begin position="117"/>
        <end position="138"/>
    </location>
</feature>
<feature type="domain" description="Cation efflux protein transmembrane" evidence="9">
    <location>
        <begin position="18"/>
        <end position="205"/>
    </location>
</feature>
<dbReference type="Proteomes" id="UP000181728">
    <property type="component" value="Unassembled WGS sequence"/>
</dbReference>
<comment type="caution">
    <text evidence="11">The sequence shown here is derived from an EMBL/GenBank/DDBJ whole genome shotgun (WGS) entry which is preliminary data.</text>
</comment>
<accession>A0A6N3ZYU5</accession>
<dbReference type="PANTHER" id="PTHR11562">
    <property type="entry name" value="CATION EFFLUX PROTEIN/ ZINC TRANSPORTER"/>
    <property type="match status" value="1"/>
</dbReference>
<feature type="transmembrane region" description="Helical" evidence="8">
    <location>
        <begin position="150"/>
        <end position="171"/>
    </location>
</feature>
<dbReference type="Pfam" id="PF01545">
    <property type="entry name" value="Cation_efflux"/>
    <property type="match status" value="1"/>
</dbReference>
<proteinExistence type="inferred from homology"/>
<dbReference type="InterPro" id="IPR050681">
    <property type="entry name" value="CDF/SLC30A"/>
</dbReference>
<gene>
    <name evidence="11" type="ORF">ATX59_08920</name>
</gene>
<evidence type="ECO:0000259" key="9">
    <source>
        <dbReference type="Pfam" id="PF01545"/>
    </source>
</evidence>
<dbReference type="OMA" id="RTWGWAR"/>
<evidence type="ECO:0000256" key="8">
    <source>
        <dbReference type="SAM" id="Phobius"/>
    </source>
</evidence>
<feature type="transmembrane region" description="Helical" evidence="8">
    <location>
        <begin position="177"/>
        <end position="194"/>
    </location>
</feature>
<comment type="subcellular location">
    <subcellularLocation>
        <location evidence="1">Membrane</location>
        <topology evidence="1">Multi-pass membrane protein</topology>
    </subcellularLocation>
</comment>
<dbReference type="Pfam" id="PF16916">
    <property type="entry name" value="ZT_dimer"/>
    <property type="match status" value="1"/>
</dbReference>
<dbReference type="Gene3D" id="1.20.1510.10">
    <property type="entry name" value="Cation efflux protein transmembrane domain"/>
    <property type="match status" value="1"/>
</dbReference>
<evidence type="ECO:0000256" key="5">
    <source>
        <dbReference type="ARBA" id="ARBA00022989"/>
    </source>
</evidence>
<evidence type="ECO:0000256" key="6">
    <source>
        <dbReference type="ARBA" id="ARBA00023065"/>
    </source>
</evidence>
<comment type="similarity">
    <text evidence="2">Belongs to the cation diffusion facilitator (CDF) transporter (TC 2.A.4) family. SLC30A subfamily.</text>
</comment>
<feature type="transmembrane region" description="Helical" evidence="8">
    <location>
        <begin position="46"/>
        <end position="66"/>
    </location>
</feature>
<evidence type="ECO:0000256" key="2">
    <source>
        <dbReference type="ARBA" id="ARBA00008873"/>
    </source>
</evidence>
<feature type="transmembrane region" description="Helical" evidence="8">
    <location>
        <begin position="16"/>
        <end position="40"/>
    </location>
</feature>
<keyword evidence="7 8" id="KW-0472">Membrane</keyword>
<evidence type="ECO:0000313" key="12">
    <source>
        <dbReference type="Proteomes" id="UP000181728"/>
    </source>
</evidence>
<dbReference type="GO" id="GO:0005385">
    <property type="term" value="F:zinc ion transmembrane transporter activity"/>
    <property type="evidence" value="ECO:0007669"/>
    <property type="project" value="TreeGrafter"/>
</dbReference>
<dbReference type="InterPro" id="IPR002524">
    <property type="entry name" value="Cation_efflux"/>
</dbReference>
<dbReference type="NCBIfam" id="TIGR01297">
    <property type="entry name" value="CDF"/>
    <property type="match status" value="1"/>
</dbReference>
<dbReference type="InterPro" id="IPR027469">
    <property type="entry name" value="Cation_efflux_TMD_sf"/>
</dbReference>
<feature type="transmembrane region" description="Helical" evidence="8">
    <location>
        <begin position="78"/>
        <end position="105"/>
    </location>
</feature>
<evidence type="ECO:0000256" key="3">
    <source>
        <dbReference type="ARBA" id="ARBA00022448"/>
    </source>
</evidence>
<name>A0A6N3ZYU5_OENOE</name>
<keyword evidence="5 8" id="KW-1133">Transmembrane helix</keyword>
<dbReference type="InterPro" id="IPR027470">
    <property type="entry name" value="Cation_efflux_CTD"/>
</dbReference>
<sequence>MDQESFFQRGKSNNKYWFGISINLLFIVFEVICGVFAGSLALVTDAIHNLGDVLGLVIAFVAVILIKRKPTKHHTYGFYNTTILAAFTNSLILVASLAIVIWEAFLRLMNPEDHVDGWIVVIVALTGVAINGLTAYIFHRGSKRDLNEKANYWHFFADALISLCVVFAGFIINFTNWVILDPLVSIFAAVFILFESWRVLCHAFSLVTNGVPDNISENEVEKYLLSFPEIEKINDVHIWALSTTEVAISAHLQCNRPADYMKILDDATDGLRKKFDIDHVTLQLETSDKKHKESKI</sequence>
<dbReference type="SUPFAM" id="SSF161111">
    <property type="entry name" value="Cation efflux protein transmembrane domain-like"/>
    <property type="match status" value="1"/>
</dbReference>
<dbReference type="GeneID" id="75066703"/>
<feature type="domain" description="Cation efflux protein cytoplasmic" evidence="10">
    <location>
        <begin position="212"/>
        <end position="286"/>
    </location>
</feature>
<reference evidence="11 12" key="1">
    <citation type="journal article" date="2016" name="BMC Genomics">
        <title>Consensus pan-genome assembly of the specialised wine bacterium Oenococcus oeni.</title>
        <authorList>
            <person name="Sternes P.R."/>
            <person name="Borneman A.R."/>
        </authorList>
    </citation>
    <scope>NUCLEOTIDE SEQUENCE [LARGE SCALE GENOMIC DNA]</scope>
    <source>
        <strain evidence="11 12">AWRIB661</strain>
    </source>
</reference>
<dbReference type="InterPro" id="IPR058533">
    <property type="entry name" value="Cation_efflux_TM"/>
</dbReference>
<organism evidence="11 12">
    <name type="scientific">Oenococcus oeni</name>
    <name type="common">Leuconostoc oenos</name>
    <dbReference type="NCBI Taxonomy" id="1247"/>
    <lineage>
        <taxon>Bacteria</taxon>
        <taxon>Bacillati</taxon>
        <taxon>Bacillota</taxon>
        <taxon>Bacilli</taxon>
        <taxon>Lactobacillales</taxon>
        <taxon>Lactobacillaceae</taxon>
        <taxon>Oenococcus</taxon>
    </lineage>
</organism>
<evidence type="ECO:0000256" key="7">
    <source>
        <dbReference type="ARBA" id="ARBA00023136"/>
    </source>
</evidence>
<evidence type="ECO:0000259" key="10">
    <source>
        <dbReference type="Pfam" id="PF16916"/>
    </source>
</evidence>
<dbReference type="GO" id="GO:0005886">
    <property type="term" value="C:plasma membrane"/>
    <property type="evidence" value="ECO:0007669"/>
    <property type="project" value="TreeGrafter"/>
</dbReference>
<evidence type="ECO:0000256" key="1">
    <source>
        <dbReference type="ARBA" id="ARBA00004141"/>
    </source>
</evidence>
<dbReference type="RefSeq" id="WP_002819663.1">
    <property type="nucleotide sequence ID" value="NZ_CP014324.1"/>
</dbReference>